<feature type="compositionally biased region" description="Basic and acidic residues" evidence="3">
    <location>
        <begin position="96"/>
        <end position="105"/>
    </location>
</feature>
<feature type="region of interest" description="Disordered" evidence="3">
    <location>
        <begin position="96"/>
        <end position="115"/>
    </location>
</feature>
<dbReference type="SUPFAM" id="SSF51430">
    <property type="entry name" value="NAD(P)-linked oxidoreductase"/>
    <property type="match status" value="1"/>
</dbReference>
<dbReference type="EMBL" id="JAUEPS010000039">
    <property type="protein sequence ID" value="KAK0449015.1"/>
    <property type="molecule type" value="Genomic_DNA"/>
</dbReference>
<dbReference type="RefSeq" id="XP_060326730.1">
    <property type="nucleotide sequence ID" value="XM_060477996.1"/>
</dbReference>
<dbReference type="Gene3D" id="3.20.20.100">
    <property type="entry name" value="NADP-dependent oxidoreductase domain"/>
    <property type="match status" value="1"/>
</dbReference>
<protein>
    <submittedName>
        <fullName evidence="5">NADP-dependent oxidoreductase domain-containing protein</fullName>
    </submittedName>
</protein>
<dbReference type="InterPro" id="IPR036812">
    <property type="entry name" value="NAD(P)_OxRdtase_dom_sf"/>
</dbReference>
<dbReference type="GO" id="GO:0016491">
    <property type="term" value="F:oxidoreductase activity"/>
    <property type="evidence" value="ECO:0007669"/>
    <property type="project" value="UniProtKB-KW"/>
</dbReference>
<evidence type="ECO:0000259" key="4">
    <source>
        <dbReference type="Pfam" id="PF00248"/>
    </source>
</evidence>
<evidence type="ECO:0000256" key="1">
    <source>
        <dbReference type="ARBA" id="ARBA00023002"/>
    </source>
</evidence>
<dbReference type="Proteomes" id="UP001175211">
    <property type="component" value="Unassembled WGS sequence"/>
</dbReference>
<accession>A0AA39MX30</accession>
<keyword evidence="6" id="KW-1185">Reference proteome</keyword>
<keyword evidence="1" id="KW-0560">Oxidoreductase</keyword>
<sequence length="239" mass="26648">MWDYETSIPEVMDSLHNLVAARRVLYLGISDTPAWVVSQANQYAMDQGKKPFIIYQGKWSILERSFEREITPMAESLGMALSPWVFLGQGRLRTDAEEQRGREGTYDEGPGLKTHRGGGTNVTAVAIAYVMQKAPYVFSIIGGRKVEHLQADLAALDISLSKDQIEYLETVIPFDPGFPTTMIGDGTSHKIFLALTAKMAKQPTGQAYHALTECDSDSNELPVFCSLTFKRYMLTHLAY</sequence>
<evidence type="ECO:0000256" key="2">
    <source>
        <dbReference type="ARBA" id="ARBA00038157"/>
    </source>
</evidence>
<dbReference type="Pfam" id="PF00248">
    <property type="entry name" value="Aldo_ket_red"/>
    <property type="match status" value="1"/>
</dbReference>
<dbReference type="PANTHER" id="PTHR43364">
    <property type="entry name" value="NADH-SPECIFIC METHYLGLYOXAL REDUCTASE-RELATED"/>
    <property type="match status" value="1"/>
</dbReference>
<evidence type="ECO:0000313" key="6">
    <source>
        <dbReference type="Proteomes" id="UP001175211"/>
    </source>
</evidence>
<evidence type="ECO:0000313" key="5">
    <source>
        <dbReference type="EMBL" id="KAK0449015.1"/>
    </source>
</evidence>
<comment type="caution">
    <text evidence="5">The sequence shown here is derived from an EMBL/GenBank/DDBJ whole genome shotgun (WGS) entry which is preliminary data.</text>
</comment>
<dbReference type="InterPro" id="IPR023210">
    <property type="entry name" value="NADP_OxRdtase_dom"/>
</dbReference>
<dbReference type="PANTHER" id="PTHR43364:SF2">
    <property type="entry name" value="ARYL-ALCOHOL DEHYDROGENASE AAD10-RELATED"/>
    <property type="match status" value="1"/>
</dbReference>
<dbReference type="GeneID" id="85361544"/>
<feature type="domain" description="NADP-dependent oxidoreductase" evidence="4">
    <location>
        <begin position="2"/>
        <end position="171"/>
    </location>
</feature>
<dbReference type="InterPro" id="IPR050523">
    <property type="entry name" value="AKR_Detox_Biosynth"/>
</dbReference>
<organism evidence="5 6">
    <name type="scientific">Armillaria tabescens</name>
    <name type="common">Ringless honey mushroom</name>
    <name type="synonym">Agaricus tabescens</name>
    <dbReference type="NCBI Taxonomy" id="1929756"/>
    <lineage>
        <taxon>Eukaryota</taxon>
        <taxon>Fungi</taxon>
        <taxon>Dikarya</taxon>
        <taxon>Basidiomycota</taxon>
        <taxon>Agaricomycotina</taxon>
        <taxon>Agaricomycetes</taxon>
        <taxon>Agaricomycetidae</taxon>
        <taxon>Agaricales</taxon>
        <taxon>Marasmiineae</taxon>
        <taxon>Physalacriaceae</taxon>
        <taxon>Desarmillaria</taxon>
    </lineage>
</organism>
<name>A0AA39MX30_ARMTA</name>
<reference evidence="5" key="1">
    <citation type="submission" date="2023-06" db="EMBL/GenBank/DDBJ databases">
        <authorList>
            <consortium name="Lawrence Berkeley National Laboratory"/>
            <person name="Ahrendt S."/>
            <person name="Sahu N."/>
            <person name="Indic B."/>
            <person name="Wong-Bajracharya J."/>
            <person name="Merenyi Z."/>
            <person name="Ke H.-M."/>
            <person name="Monk M."/>
            <person name="Kocsube S."/>
            <person name="Drula E."/>
            <person name="Lipzen A."/>
            <person name="Balint B."/>
            <person name="Henrissat B."/>
            <person name="Andreopoulos B."/>
            <person name="Martin F.M."/>
            <person name="Harder C.B."/>
            <person name="Rigling D."/>
            <person name="Ford K.L."/>
            <person name="Foster G.D."/>
            <person name="Pangilinan J."/>
            <person name="Papanicolaou A."/>
            <person name="Barry K."/>
            <person name="LaButti K."/>
            <person name="Viragh M."/>
            <person name="Koriabine M."/>
            <person name="Yan M."/>
            <person name="Riley R."/>
            <person name="Champramary S."/>
            <person name="Plett K.L."/>
            <person name="Tsai I.J."/>
            <person name="Slot J."/>
            <person name="Sipos G."/>
            <person name="Plett J."/>
            <person name="Nagy L.G."/>
            <person name="Grigoriev I.V."/>
        </authorList>
    </citation>
    <scope>NUCLEOTIDE SEQUENCE</scope>
    <source>
        <strain evidence="5">CCBAS 213</strain>
    </source>
</reference>
<dbReference type="AlphaFoldDB" id="A0AA39MX30"/>
<comment type="similarity">
    <text evidence="2">Belongs to the aldo/keto reductase family. Aldo/keto reductase 2 subfamily.</text>
</comment>
<proteinExistence type="inferred from homology"/>
<evidence type="ECO:0000256" key="3">
    <source>
        <dbReference type="SAM" id="MobiDB-lite"/>
    </source>
</evidence>
<gene>
    <name evidence="5" type="ORF">EV420DRAFT_1647044</name>
</gene>